<dbReference type="RefSeq" id="WP_190948638.1">
    <property type="nucleotide sequence ID" value="NZ_JACJTC010000003.1"/>
</dbReference>
<dbReference type="Pfam" id="PF01041">
    <property type="entry name" value="DegT_DnrJ_EryC1"/>
    <property type="match status" value="1"/>
</dbReference>
<reference evidence="4 5" key="1">
    <citation type="journal article" date="2020" name="ISME J.">
        <title>Comparative genomics reveals insights into cyanobacterial evolution and habitat adaptation.</title>
        <authorList>
            <person name="Chen M.Y."/>
            <person name="Teng W.K."/>
            <person name="Zhao L."/>
            <person name="Hu C.X."/>
            <person name="Zhou Y.K."/>
            <person name="Han B.P."/>
            <person name="Song L.R."/>
            <person name="Shu W.S."/>
        </authorList>
    </citation>
    <scope>NUCLEOTIDE SEQUENCE [LARGE SCALE GENOMIC DNA]</scope>
    <source>
        <strain evidence="4 5">FACHB-252</strain>
    </source>
</reference>
<keyword evidence="1 3" id="KW-0663">Pyridoxal phosphate</keyword>
<evidence type="ECO:0000256" key="1">
    <source>
        <dbReference type="ARBA" id="ARBA00022898"/>
    </source>
</evidence>
<organism evidence="4 5">
    <name type="scientific">Nostoc punctiforme FACHB-252</name>
    <dbReference type="NCBI Taxonomy" id="1357509"/>
    <lineage>
        <taxon>Bacteria</taxon>
        <taxon>Bacillati</taxon>
        <taxon>Cyanobacteriota</taxon>
        <taxon>Cyanophyceae</taxon>
        <taxon>Nostocales</taxon>
        <taxon>Nostocaceae</taxon>
        <taxon>Nostoc</taxon>
    </lineage>
</organism>
<gene>
    <name evidence="4" type="ORF">H6G94_05550</name>
</gene>
<dbReference type="EMBL" id="JACJTC010000003">
    <property type="protein sequence ID" value="MBD2610740.1"/>
    <property type="molecule type" value="Genomic_DNA"/>
</dbReference>
<dbReference type="GO" id="GO:0008483">
    <property type="term" value="F:transaminase activity"/>
    <property type="evidence" value="ECO:0007669"/>
    <property type="project" value="UniProtKB-KW"/>
</dbReference>
<evidence type="ECO:0000313" key="4">
    <source>
        <dbReference type="EMBL" id="MBD2610740.1"/>
    </source>
</evidence>
<dbReference type="Proteomes" id="UP000606396">
    <property type="component" value="Unassembled WGS sequence"/>
</dbReference>
<comment type="similarity">
    <text evidence="2 3">Belongs to the DegT/DnrJ/EryC1 family.</text>
</comment>
<dbReference type="InterPro" id="IPR015421">
    <property type="entry name" value="PyrdxlP-dep_Trfase_major"/>
</dbReference>
<proteinExistence type="inferred from homology"/>
<dbReference type="PIRSF" id="PIRSF000390">
    <property type="entry name" value="PLP_StrS"/>
    <property type="match status" value="1"/>
</dbReference>
<keyword evidence="4" id="KW-0032">Aminotransferase</keyword>
<dbReference type="Gene3D" id="3.90.1150.10">
    <property type="entry name" value="Aspartate Aminotransferase, domain 1"/>
    <property type="match status" value="1"/>
</dbReference>
<evidence type="ECO:0000256" key="3">
    <source>
        <dbReference type="RuleBase" id="RU004508"/>
    </source>
</evidence>
<evidence type="ECO:0000256" key="2">
    <source>
        <dbReference type="ARBA" id="ARBA00037999"/>
    </source>
</evidence>
<accession>A0ABR8H4H7</accession>
<evidence type="ECO:0000313" key="5">
    <source>
        <dbReference type="Proteomes" id="UP000606396"/>
    </source>
</evidence>
<protein>
    <submittedName>
        <fullName evidence="4">DegT/DnrJ/EryC1/StrS family aminotransferase</fullName>
    </submittedName>
</protein>
<dbReference type="SUPFAM" id="SSF53383">
    <property type="entry name" value="PLP-dependent transferases"/>
    <property type="match status" value="1"/>
</dbReference>
<comment type="caution">
    <text evidence="4">The sequence shown here is derived from an EMBL/GenBank/DDBJ whole genome shotgun (WGS) entry which is preliminary data.</text>
</comment>
<dbReference type="Gene3D" id="3.40.640.10">
    <property type="entry name" value="Type I PLP-dependent aspartate aminotransferase-like (Major domain)"/>
    <property type="match status" value="1"/>
</dbReference>
<dbReference type="InterPro" id="IPR015424">
    <property type="entry name" value="PyrdxlP-dep_Trfase"/>
</dbReference>
<keyword evidence="5" id="KW-1185">Reference proteome</keyword>
<sequence>MIVQHQTPIRQTDPQASYQAHQAEIDAAIHQVLDSGWYILGRQVEAFEQEFASYLNVKDAIGVANGTDALAIALRSLGIGVGDAVITVSHTAVATVAAIELVGATPVLVDIDPQTYNLDLNCLEETIIEILNTTSPKAILKAIIPVHLYGHPANIEAIAELARRYQLYVVEDCAQSHGAQYKGRKTGTWGDLAAFSFYPTKNLGALGDGGAVVTNDLNLAQKVRSLREYGWQERYISKIPGMNTRLDELQAAILRVKLRYLDGENAQRQQLANTYNQLLATTSLVLPHQQSEVEHVYHQYVVRSQKRDHLKAFLKEYAIGTLIHYPVPVHLQPAYEKRVLIAKQKLKNTEQISREILSLPMHPYINAEQAEYISQVIALWHNQKLETN</sequence>
<dbReference type="CDD" id="cd00616">
    <property type="entry name" value="AHBA_syn"/>
    <property type="match status" value="1"/>
</dbReference>
<dbReference type="InterPro" id="IPR015422">
    <property type="entry name" value="PyrdxlP-dep_Trfase_small"/>
</dbReference>
<dbReference type="PANTHER" id="PTHR30244">
    <property type="entry name" value="TRANSAMINASE"/>
    <property type="match status" value="1"/>
</dbReference>
<dbReference type="InterPro" id="IPR000653">
    <property type="entry name" value="DegT/StrS_aminotransferase"/>
</dbReference>
<keyword evidence="4" id="KW-0808">Transferase</keyword>
<name>A0ABR8H4H7_NOSPU</name>
<dbReference type="PANTHER" id="PTHR30244:SF36">
    <property type="entry name" value="3-OXO-GLUCOSE-6-PHOSPHATE:GLUTAMATE AMINOTRANSFERASE"/>
    <property type="match status" value="1"/>
</dbReference>